<organism evidence="1">
    <name type="scientific">Caldiarchaeum subterraneum</name>
    <dbReference type="NCBI Taxonomy" id="311458"/>
    <lineage>
        <taxon>Archaea</taxon>
        <taxon>Nitrososphaerota</taxon>
        <taxon>Candidatus Caldarchaeales</taxon>
        <taxon>Candidatus Caldarchaeaceae</taxon>
        <taxon>Candidatus Caldarchaeum</taxon>
    </lineage>
</organism>
<dbReference type="AlphaFoldDB" id="A0A7J3G503"/>
<accession>A0A7J3G503</accession>
<proteinExistence type="predicted"/>
<sequence length="141" mass="15706">MQSIQNSYKHESTLVFSIKVDGEVSDKQIFGALYGNTDIIENISLSRLQATGEAGRCLLERSGDNWLLKLPITMPLTKAALLAAAIESIDEVAKQPASFRLIALESPRERMIRIARRAKELSEKLIDEGLHVEDNLIEVKT</sequence>
<gene>
    <name evidence="1" type="ORF">ENU43_04180</name>
</gene>
<protein>
    <submittedName>
        <fullName evidence="1">Uncharacterized protein</fullName>
    </submittedName>
</protein>
<comment type="caution">
    <text evidence="1">The sequence shown here is derived from an EMBL/GenBank/DDBJ whole genome shotgun (WGS) entry which is preliminary data.</text>
</comment>
<reference evidence="1" key="1">
    <citation type="journal article" date="2020" name="mSystems">
        <title>Genome- and Community-Level Interaction Insights into Carbon Utilization and Element Cycling Functions of Hydrothermarchaeota in Hydrothermal Sediment.</title>
        <authorList>
            <person name="Zhou Z."/>
            <person name="Liu Y."/>
            <person name="Xu W."/>
            <person name="Pan J."/>
            <person name="Luo Z.H."/>
            <person name="Li M."/>
        </authorList>
    </citation>
    <scope>NUCLEOTIDE SEQUENCE [LARGE SCALE GENOMIC DNA]</scope>
    <source>
        <strain evidence="1">SpSt-669</strain>
    </source>
</reference>
<name>A0A7J3G503_CALS0</name>
<dbReference type="EMBL" id="DTCM01000053">
    <property type="protein sequence ID" value="HGL40844.1"/>
    <property type="molecule type" value="Genomic_DNA"/>
</dbReference>
<evidence type="ECO:0000313" key="1">
    <source>
        <dbReference type="EMBL" id="HGL40844.1"/>
    </source>
</evidence>